<feature type="region of interest" description="Disordered" evidence="1">
    <location>
        <begin position="104"/>
        <end position="123"/>
    </location>
</feature>
<reference evidence="2 3" key="1">
    <citation type="submission" date="2024-04" db="EMBL/GenBank/DDBJ databases">
        <title>Phyllosticta paracitricarpa is synonymous to the EU quarantine fungus P. citricarpa based on phylogenomic analyses.</title>
        <authorList>
            <consortium name="Lawrence Berkeley National Laboratory"/>
            <person name="Van ingen-buijs V.A."/>
            <person name="Van westerhoven A.C."/>
            <person name="Haridas S."/>
            <person name="Skiadas P."/>
            <person name="Martin F."/>
            <person name="Groenewald J.Z."/>
            <person name="Crous P.W."/>
            <person name="Seidl M.F."/>
        </authorList>
    </citation>
    <scope>NUCLEOTIDE SEQUENCE [LARGE SCALE GENOMIC DNA]</scope>
    <source>
        <strain evidence="2 3">CBS 141358</strain>
    </source>
</reference>
<organism evidence="2 3">
    <name type="scientific">Phyllosticta paracitricarpa</name>
    <dbReference type="NCBI Taxonomy" id="2016321"/>
    <lineage>
        <taxon>Eukaryota</taxon>
        <taxon>Fungi</taxon>
        <taxon>Dikarya</taxon>
        <taxon>Ascomycota</taxon>
        <taxon>Pezizomycotina</taxon>
        <taxon>Dothideomycetes</taxon>
        <taxon>Dothideomycetes incertae sedis</taxon>
        <taxon>Botryosphaeriales</taxon>
        <taxon>Phyllostictaceae</taxon>
        <taxon>Phyllosticta</taxon>
    </lineage>
</organism>
<name>A0ABR1N4N2_9PEZI</name>
<dbReference type="Proteomes" id="UP001367316">
    <property type="component" value="Unassembled WGS sequence"/>
</dbReference>
<evidence type="ECO:0000313" key="3">
    <source>
        <dbReference type="Proteomes" id="UP001367316"/>
    </source>
</evidence>
<protein>
    <submittedName>
        <fullName evidence="2">Uncharacterized protein</fullName>
    </submittedName>
</protein>
<evidence type="ECO:0000256" key="1">
    <source>
        <dbReference type="SAM" id="MobiDB-lite"/>
    </source>
</evidence>
<accession>A0ABR1N4N2</accession>
<evidence type="ECO:0000313" key="2">
    <source>
        <dbReference type="EMBL" id="KAK7609387.1"/>
    </source>
</evidence>
<gene>
    <name evidence="2" type="ORF">JOL62DRAFT_613344</name>
</gene>
<sequence length="250" mass="26073">MEQTSAVLAAPRGLPPIIIATSRERRSAAAATPEEQSSATTTTLESALSNWTQITLDVICVALSRANSLWISAARSDDPTTEELDEILVQNISTSIVSVASAVSAGPSPLDKTSAGSNTSRDLTLAKEVPKSLSGDKDVPPAWLTPLQLSDASDSWANPLLPTDEESVICPSAPPSSGPAASRPLACARCSTCSGSTNVHVTSCYRDIISSPSGKRQGLIRSGDDLLLSTSWASSASEIGRNNCHEALER</sequence>
<proteinExistence type="predicted"/>
<comment type="caution">
    <text evidence="2">The sequence shown here is derived from an EMBL/GenBank/DDBJ whole genome shotgun (WGS) entry which is preliminary data.</text>
</comment>
<keyword evidence="3" id="KW-1185">Reference proteome</keyword>
<dbReference type="EMBL" id="JBBPBF010000023">
    <property type="protein sequence ID" value="KAK7609387.1"/>
    <property type="molecule type" value="Genomic_DNA"/>
</dbReference>